<gene>
    <name evidence="1" type="ORF">DW070_04025</name>
    <name evidence="2" type="ORF">DW747_08360</name>
</gene>
<organism evidence="1 3">
    <name type="scientific">Coprococcus catus</name>
    <dbReference type="NCBI Taxonomy" id="116085"/>
    <lineage>
        <taxon>Bacteria</taxon>
        <taxon>Bacillati</taxon>
        <taxon>Bacillota</taxon>
        <taxon>Clostridia</taxon>
        <taxon>Lachnospirales</taxon>
        <taxon>Lachnospiraceae</taxon>
        <taxon>Coprococcus</taxon>
    </lineage>
</organism>
<evidence type="ECO:0000313" key="1">
    <source>
        <dbReference type="EMBL" id="RGB81312.1"/>
    </source>
</evidence>
<dbReference type="GO" id="GO:0006355">
    <property type="term" value="P:regulation of DNA-templated transcription"/>
    <property type="evidence" value="ECO:0007669"/>
    <property type="project" value="InterPro"/>
</dbReference>
<name>A0A3E2TR71_9FIRM</name>
<evidence type="ECO:0008006" key="5">
    <source>
        <dbReference type="Google" id="ProtNLM"/>
    </source>
</evidence>
<dbReference type="Gene3D" id="2.30.30.100">
    <property type="match status" value="1"/>
</dbReference>
<comment type="caution">
    <text evidence="1">The sequence shown here is derived from an EMBL/GenBank/DDBJ whole genome shotgun (WGS) entry which is preliminary data.</text>
</comment>
<dbReference type="Pfam" id="PF06257">
    <property type="entry name" value="VEG"/>
    <property type="match status" value="1"/>
</dbReference>
<dbReference type="AlphaFoldDB" id="A0A3E2TR71"/>
<dbReference type="PANTHER" id="PTHR40026:SF1">
    <property type="entry name" value="PROTEIN VEG"/>
    <property type="match status" value="1"/>
</dbReference>
<sequence>MQQKDIMNVRRAVDANIGRRVRVRANKGRHKYSVAEGVIQESYPSIFTVRINADEDNAERVVSYSYTDVLTRDVQLVICK</sequence>
<keyword evidence="4" id="KW-1185">Reference proteome</keyword>
<evidence type="ECO:0000313" key="4">
    <source>
        <dbReference type="Proteomes" id="UP000261231"/>
    </source>
</evidence>
<dbReference type="InterPro" id="IPR009366">
    <property type="entry name" value="Protein_Veg"/>
</dbReference>
<evidence type="ECO:0000313" key="2">
    <source>
        <dbReference type="EMBL" id="RGC47673.1"/>
    </source>
</evidence>
<dbReference type="Proteomes" id="UP000261231">
    <property type="component" value="Unassembled WGS sequence"/>
</dbReference>
<reference evidence="3 4" key="1">
    <citation type="submission" date="2018-08" db="EMBL/GenBank/DDBJ databases">
        <title>A genome reference for cultivated species of the human gut microbiota.</title>
        <authorList>
            <person name="Zou Y."/>
            <person name="Xue W."/>
            <person name="Luo G."/>
        </authorList>
    </citation>
    <scope>NUCLEOTIDE SEQUENCE [LARGE SCALE GENOMIC DNA]</scope>
    <source>
        <strain evidence="1 3">AF45-17</strain>
        <strain evidence="2 4">AM28-39</strain>
    </source>
</reference>
<dbReference type="Proteomes" id="UP000260773">
    <property type="component" value="Unassembled WGS sequence"/>
</dbReference>
<dbReference type="RefSeq" id="WP_117527363.1">
    <property type="nucleotide sequence ID" value="NZ_JAMXUZ010000001.1"/>
</dbReference>
<accession>A0A3E2TR71</accession>
<dbReference type="EMBL" id="QVEP01000006">
    <property type="protein sequence ID" value="RGB81312.1"/>
    <property type="molecule type" value="Genomic_DNA"/>
</dbReference>
<proteinExistence type="predicted"/>
<dbReference type="OrthoDB" id="5469at2"/>
<dbReference type="PANTHER" id="PTHR40026">
    <property type="entry name" value="PROTEIN VEG"/>
    <property type="match status" value="1"/>
</dbReference>
<protein>
    <recommendedName>
        <fullName evidence="5">Veg protein</fullName>
    </recommendedName>
</protein>
<evidence type="ECO:0000313" key="3">
    <source>
        <dbReference type="Proteomes" id="UP000260773"/>
    </source>
</evidence>
<dbReference type="EMBL" id="QVFD01000006">
    <property type="protein sequence ID" value="RGC47673.1"/>
    <property type="molecule type" value="Genomic_DNA"/>
</dbReference>